<feature type="transmembrane region" description="Helical" evidence="1">
    <location>
        <begin position="335"/>
        <end position="353"/>
    </location>
</feature>
<sequence length="599" mass="68351">MANKSDTFWYKAIISFSLLFFLQIFAPFFKGGLFLGHDSQLHLIYLKHFEETFKAGQIPVRIIDWFNPGYNQPLFNFYQPGVNYLYLIPRFLGVPPAQSVEVTVLALWLLSAVLMFAFTRRHFGTLGGILAAYFYLIAPYHILDIFVRSALPEFTALAFAPGIFWALKSYSDTQKGPYLTLLAFFVAATTISHPPTLIMFSPFIVGYLLYLLYQQKSFSLLWPTLLSISVGFGLISFFILPAFFEQKYVQTIYMRSGYYDFHNHFVCLPQLFIPRWEHGTSQIGCADKISFQLGIVHWLVVLMAATILIARFNVKGKVFKKTAVIDIESLKPDHYLLITICLGSIFLYLYMTLPVSLPIWENLPYIAYIQYPWRFLAPTIFLSSFLSGGVILIFKANPYRYLAFVILILSAAVAYNNYLKPIAYAQREEINFGNEILHESITGIKNLYPEPGYMPKWTQILPAETDTPENEVRVATQEAKVNSSKLSAARKEYEITVEKPTVARFYTHYFPGWQVKVDDKTQNPLIDNIYGYMDIELAPGEHQVTLSFKNTPIRSLANILSLNFLLVSLALAFLFGTKTLTGKPKSITQSSKNSLNGRI</sequence>
<feature type="transmembrane region" description="Helical" evidence="1">
    <location>
        <begin position="401"/>
        <end position="419"/>
    </location>
</feature>
<comment type="caution">
    <text evidence="3">The sequence shown here is derived from an EMBL/GenBank/DDBJ whole genome shotgun (WGS) entry which is preliminary data.</text>
</comment>
<feature type="transmembrane region" description="Helical" evidence="1">
    <location>
        <begin position="99"/>
        <end position="118"/>
    </location>
</feature>
<evidence type="ECO:0000256" key="1">
    <source>
        <dbReference type="SAM" id="Phobius"/>
    </source>
</evidence>
<reference evidence="3 4" key="1">
    <citation type="journal article" date="2016" name="Nat. Commun.">
        <title>Thousands of microbial genomes shed light on interconnected biogeochemical processes in an aquifer system.</title>
        <authorList>
            <person name="Anantharaman K."/>
            <person name="Brown C.T."/>
            <person name="Hug L.A."/>
            <person name="Sharon I."/>
            <person name="Castelle C.J."/>
            <person name="Probst A.J."/>
            <person name="Thomas B.C."/>
            <person name="Singh A."/>
            <person name="Wilkins M.J."/>
            <person name="Karaoz U."/>
            <person name="Brodie E.L."/>
            <person name="Williams K.H."/>
            <person name="Hubbard S.S."/>
            <person name="Banfield J.F."/>
        </authorList>
    </citation>
    <scope>NUCLEOTIDE SEQUENCE [LARGE SCALE GENOMIC DNA]</scope>
</reference>
<dbReference type="AlphaFoldDB" id="A0A1F5H772"/>
<proteinExistence type="predicted"/>
<gene>
    <name evidence="3" type="ORF">A3B54_05165</name>
</gene>
<accession>A0A1F5H772</accession>
<keyword evidence="1" id="KW-0472">Membrane</keyword>
<feature type="transmembrane region" description="Helical" evidence="1">
    <location>
        <begin position="556"/>
        <end position="576"/>
    </location>
</feature>
<evidence type="ECO:0000259" key="2">
    <source>
        <dbReference type="Pfam" id="PF10131"/>
    </source>
</evidence>
<feature type="transmembrane region" description="Helical" evidence="1">
    <location>
        <begin position="125"/>
        <end position="143"/>
    </location>
</feature>
<protein>
    <recommendedName>
        <fullName evidence="2">Membrane protein 6-pyruvoyl-tetrahydropterin synthase-related domain-containing protein</fullName>
    </recommendedName>
</protein>
<feature type="transmembrane region" description="Helical" evidence="1">
    <location>
        <begin position="197"/>
        <end position="213"/>
    </location>
</feature>
<feature type="domain" description="Membrane protein 6-pyruvoyl-tetrahydropterin synthase-related" evidence="2">
    <location>
        <begin position="94"/>
        <end position="430"/>
    </location>
</feature>
<feature type="transmembrane region" description="Helical" evidence="1">
    <location>
        <begin position="295"/>
        <end position="314"/>
    </location>
</feature>
<feature type="transmembrane region" description="Helical" evidence="1">
    <location>
        <begin position="220"/>
        <end position="244"/>
    </location>
</feature>
<dbReference type="InterPro" id="IPR018776">
    <property type="entry name" value="Membrane_prot_PTPS-rel_domain"/>
</dbReference>
<evidence type="ECO:0000313" key="4">
    <source>
        <dbReference type="Proteomes" id="UP000177039"/>
    </source>
</evidence>
<evidence type="ECO:0000313" key="3">
    <source>
        <dbReference type="EMBL" id="OGE00017.1"/>
    </source>
</evidence>
<feature type="transmembrane region" description="Helical" evidence="1">
    <location>
        <begin position="12"/>
        <end position="29"/>
    </location>
</feature>
<dbReference type="Proteomes" id="UP000177039">
    <property type="component" value="Unassembled WGS sequence"/>
</dbReference>
<feature type="transmembrane region" description="Helical" evidence="1">
    <location>
        <begin position="373"/>
        <end position="394"/>
    </location>
</feature>
<dbReference type="EMBL" id="MFBT01000006">
    <property type="protein sequence ID" value="OGE00017.1"/>
    <property type="molecule type" value="Genomic_DNA"/>
</dbReference>
<name>A0A1F5H772_9BACT</name>
<dbReference type="Pfam" id="PF10131">
    <property type="entry name" value="PTPS_related"/>
    <property type="match status" value="1"/>
</dbReference>
<keyword evidence="1" id="KW-1133">Transmembrane helix</keyword>
<organism evidence="3 4">
    <name type="scientific">Candidatus Curtissbacteria bacterium RIFCSPLOWO2_01_FULL_42_50</name>
    <dbReference type="NCBI Taxonomy" id="1797730"/>
    <lineage>
        <taxon>Bacteria</taxon>
        <taxon>Candidatus Curtissiibacteriota</taxon>
    </lineage>
</organism>
<keyword evidence="1" id="KW-0812">Transmembrane</keyword>